<evidence type="ECO:0000313" key="2">
    <source>
        <dbReference type="Proteomes" id="UP000230886"/>
    </source>
</evidence>
<dbReference type="EMBL" id="NOVD01000008">
    <property type="protein sequence ID" value="PCK26596.1"/>
    <property type="molecule type" value="Genomic_DNA"/>
</dbReference>
<dbReference type="AlphaFoldDB" id="A0A2A5JB46"/>
<dbReference type="Proteomes" id="UP000230886">
    <property type="component" value="Unassembled WGS sequence"/>
</dbReference>
<dbReference type="PROSITE" id="PS00018">
    <property type="entry name" value="EF_HAND_1"/>
    <property type="match status" value="1"/>
</dbReference>
<dbReference type="Gene3D" id="1.10.10.2390">
    <property type="match status" value="1"/>
</dbReference>
<dbReference type="InterPro" id="IPR021784">
    <property type="entry name" value="DUF3349"/>
</dbReference>
<accession>A0A2A5JB46</accession>
<protein>
    <submittedName>
        <fullName evidence="1">DUF3349 domain-containing protein</fullName>
    </submittedName>
</protein>
<dbReference type="InterPro" id="IPR018247">
    <property type="entry name" value="EF_Hand_1_Ca_BS"/>
</dbReference>
<organism evidence="1 2">
    <name type="scientific">Rhodococcus qingshengii</name>
    <dbReference type="NCBI Taxonomy" id="334542"/>
    <lineage>
        <taxon>Bacteria</taxon>
        <taxon>Bacillati</taxon>
        <taxon>Actinomycetota</taxon>
        <taxon>Actinomycetes</taxon>
        <taxon>Mycobacteriales</taxon>
        <taxon>Nocardiaceae</taxon>
        <taxon>Rhodococcus</taxon>
        <taxon>Rhodococcus erythropolis group</taxon>
    </lineage>
</organism>
<gene>
    <name evidence="1" type="ORF">CHR55_14550</name>
</gene>
<reference evidence="1 2" key="1">
    <citation type="submission" date="2017-07" db="EMBL/GenBank/DDBJ databases">
        <title>Draft sequence of Rhodococcus enclensis 23b-28.</title>
        <authorList>
            <person name="Besaury L."/>
            <person name="Sancelme M."/>
            <person name="Amato P."/>
            <person name="Lallement A."/>
            <person name="Delort A.-M."/>
        </authorList>
    </citation>
    <scope>NUCLEOTIDE SEQUENCE [LARGE SCALE GENOMIC DNA]</scope>
    <source>
        <strain evidence="1 2">23b-28</strain>
    </source>
</reference>
<dbReference type="Gene3D" id="6.10.140.2080">
    <property type="match status" value="1"/>
</dbReference>
<dbReference type="Pfam" id="PF11829">
    <property type="entry name" value="DUF3349"/>
    <property type="match status" value="1"/>
</dbReference>
<proteinExistence type="predicted"/>
<evidence type="ECO:0000313" key="1">
    <source>
        <dbReference type="EMBL" id="PCK26596.1"/>
    </source>
</evidence>
<name>A0A2A5JB46_RHOSG</name>
<sequence>MRPHERKDITVTAPTPSLPQSILEWLRAGYPEGIPPKDRIPLVALLRRKLSDAQIRDIAIGAALAELSDVNSDQVISSDEISAQIADLTSQTPSDEDIARVASVLAAAGWPLADLDNH</sequence>
<comment type="caution">
    <text evidence="1">The sequence shown here is derived from an EMBL/GenBank/DDBJ whole genome shotgun (WGS) entry which is preliminary data.</text>
</comment>